<organism evidence="1">
    <name type="scientific">hydrocarbon metagenome</name>
    <dbReference type="NCBI Taxonomy" id="938273"/>
    <lineage>
        <taxon>unclassified sequences</taxon>
        <taxon>metagenomes</taxon>
        <taxon>ecological metagenomes</taxon>
    </lineage>
</organism>
<accession>A0A0W8FES4</accession>
<sequence>MIDRIRFKGITGPGSKAGESCAVKRNGGAIRRIYRLHAASGGRFFCSYPM</sequence>
<protein>
    <submittedName>
        <fullName evidence="1">Uncharacterized protein</fullName>
    </submittedName>
</protein>
<gene>
    <name evidence="1" type="ORF">ASZ90_010878</name>
</gene>
<dbReference type="EMBL" id="LNQE01001295">
    <property type="protein sequence ID" value="KUG19397.1"/>
    <property type="molecule type" value="Genomic_DNA"/>
</dbReference>
<name>A0A0W8FES4_9ZZZZ</name>
<comment type="caution">
    <text evidence="1">The sequence shown here is derived from an EMBL/GenBank/DDBJ whole genome shotgun (WGS) entry which is preliminary data.</text>
</comment>
<dbReference type="AlphaFoldDB" id="A0A0W8FES4"/>
<evidence type="ECO:0000313" key="1">
    <source>
        <dbReference type="EMBL" id="KUG19397.1"/>
    </source>
</evidence>
<reference evidence="1" key="1">
    <citation type="journal article" date="2015" name="Proc. Natl. Acad. Sci. U.S.A.">
        <title>Networks of energetic and metabolic interactions define dynamics in microbial communities.</title>
        <authorList>
            <person name="Embree M."/>
            <person name="Liu J.K."/>
            <person name="Al-Bassam M.M."/>
            <person name="Zengler K."/>
        </authorList>
    </citation>
    <scope>NUCLEOTIDE SEQUENCE</scope>
</reference>
<proteinExistence type="predicted"/>